<sequence>MRASSILSSSVKSKSGIPFCVEIASVAELPSQFGKFRIYVFSNNLDHKEHVAIVQGDVTKAAGVPTRVHSECLTGDVFGSLRCDCRQQLELAFKRIGDLPQGILLYMRQEGRNIGLINKIRAYQLQEQGLDTIEANRALGFRDDERDYSIAATMLHALEVKSIQLMTNNPDKIEQLEKHGVVITKRLPHVVPASLHNRHYLLTKAKRAGHLIELD</sequence>
<reference evidence="13 14" key="1">
    <citation type="submission" date="2016-08" db="EMBL/GenBank/DDBJ databases">
        <title>Identification and validation of antigenic proteins from Pajaroellobacter abortibovis using de-novo genome sequence assembly and reverse vaccinology.</title>
        <authorList>
            <person name="Welly B.T."/>
            <person name="Miller M.R."/>
            <person name="Stott J.L."/>
            <person name="Blanchard M.T."/>
            <person name="Islas-Trejo A.D."/>
            <person name="O'Rourke S.M."/>
            <person name="Young A.E."/>
            <person name="Medrano J.F."/>
            <person name="Van Eenennaam A.L."/>
        </authorList>
    </citation>
    <scope>NUCLEOTIDE SEQUENCE [LARGE SCALE GENOMIC DNA]</scope>
    <source>
        <strain evidence="13 14">BTF92-0548A/99-0131</strain>
    </source>
</reference>
<dbReference type="NCBIfam" id="TIGR00505">
    <property type="entry name" value="ribA"/>
    <property type="match status" value="1"/>
</dbReference>
<dbReference type="OrthoDB" id="9793111at2"/>
<feature type="domain" description="GTP cyclohydrolase II" evidence="12">
    <location>
        <begin position="26"/>
        <end position="188"/>
    </location>
</feature>
<dbReference type="PANTHER" id="PTHR21327">
    <property type="entry name" value="GTP CYCLOHYDROLASE II-RELATED"/>
    <property type="match status" value="1"/>
</dbReference>
<dbReference type="PANTHER" id="PTHR21327:SF18">
    <property type="entry name" value="3,4-DIHYDROXY-2-BUTANONE 4-PHOSPHATE SYNTHASE"/>
    <property type="match status" value="1"/>
</dbReference>
<dbReference type="InterPro" id="IPR036144">
    <property type="entry name" value="RibA-like_sf"/>
</dbReference>
<dbReference type="GO" id="GO:0008270">
    <property type="term" value="F:zinc ion binding"/>
    <property type="evidence" value="ECO:0007669"/>
    <property type="project" value="UniProtKB-UniRule"/>
</dbReference>
<evidence type="ECO:0000256" key="8">
    <source>
        <dbReference type="ARBA" id="ARBA00023134"/>
    </source>
</evidence>
<gene>
    <name evidence="11" type="primary">ribA</name>
    <name evidence="13" type="ORF">BCY86_08160</name>
</gene>
<keyword evidence="8 11" id="KW-0342">GTP-binding</keyword>
<dbReference type="HAMAP" id="MF_00179">
    <property type="entry name" value="RibA"/>
    <property type="match status" value="1"/>
</dbReference>
<keyword evidence="6 11" id="KW-0378">Hydrolase</keyword>
<feature type="binding site" evidence="11">
    <location>
        <position position="132"/>
    </location>
    <ligand>
        <name>GTP</name>
        <dbReference type="ChEBI" id="CHEBI:37565"/>
    </ligand>
</feature>
<evidence type="ECO:0000256" key="6">
    <source>
        <dbReference type="ARBA" id="ARBA00022801"/>
    </source>
</evidence>
<name>A0A1L6MYZ2_9BACT</name>
<evidence type="ECO:0000256" key="10">
    <source>
        <dbReference type="ARBA" id="ARBA00049295"/>
    </source>
</evidence>
<dbReference type="SUPFAM" id="SSF142695">
    <property type="entry name" value="RibA-like"/>
    <property type="match status" value="1"/>
</dbReference>
<keyword evidence="7 11" id="KW-0862">Zinc</keyword>
<keyword evidence="3 11" id="KW-0686">Riboflavin biosynthesis</keyword>
<dbReference type="Pfam" id="PF00925">
    <property type="entry name" value="GTP_cyclohydro2"/>
    <property type="match status" value="1"/>
</dbReference>
<dbReference type="STRING" id="1882918.BCY86_08160"/>
<evidence type="ECO:0000256" key="2">
    <source>
        <dbReference type="ARBA" id="ARBA00005520"/>
    </source>
</evidence>
<dbReference type="EMBL" id="CP016908">
    <property type="protein sequence ID" value="APS00648.1"/>
    <property type="molecule type" value="Genomic_DNA"/>
</dbReference>
<feature type="binding site" evidence="11">
    <location>
        <position position="167"/>
    </location>
    <ligand>
        <name>GTP</name>
        <dbReference type="ChEBI" id="CHEBI:37565"/>
    </ligand>
</feature>
<evidence type="ECO:0000256" key="7">
    <source>
        <dbReference type="ARBA" id="ARBA00022833"/>
    </source>
</evidence>
<evidence type="ECO:0000256" key="4">
    <source>
        <dbReference type="ARBA" id="ARBA00022723"/>
    </source>
</evidence>
<dbReference type="InterPro" id="IPR032677">
    <property type="entry name" value="GTP_cyclohydro_II"/>
</dbReference>
<organism evidence="13 14">
    <name type="scientific">Pajaroellobacter abortibovis</name>
    <dbReference type="NCBI Taxonomy" id="1882918"/>
    <lineage>
        <taxon>Bacteria</taxon>
        <taxon>Pseudomonadati</taxon>
        <taxon>Myxococcota</taxon>
        <taxon>Polyangia</taxon>
        <taxon>Polyangiales</taxon>
        <taxon>Polyangiaceae</taxon>
    </lineage>
</organism>
<feature type="binding site" evidence="11">
    <location>
        <position position="72"/>
    </location>
    <ligand>
        <name>Zn(2+)</name>
        <dbReference type="ChEBI" id="CHEBI:29105"/>
        <note>catalytic</note>
    </ligand>
</feature>
<comment type="catalytic activity">
    <reaction evidence="10 11">
        <text>GTP + 4 H2O = 2,5-diamino-6-hydroxy-4-(5-phosphoribosylamino)-pyrimidine + formate + 2 phosphate + 3 H(+)</text>
        <dbReference type="Rhea" id="RHEA:23704"/>
        <dbReference type="ChEBI" id="CHEBI:15377"/>
        <dbReference type="ChEBI" id="CHEBI:15378"/>
        <dbReference type="ChEBI" id="CHEBI:15740"/>
        <dbReference type="ChEBI" id="CHEBI:37565"/>
        <dbReference type="ChEBI" id="CHEBI:43474"/>
        <dbReference type="ChEBI" id="CHEBI:58614"/>
        <dbReference type="EC" id="3.5.4.25"/>
    </reaction>
</comment>
<feature type="binding site" evidence="11">
    <location>
        <begin position="67"/>
        <end position="71"/>
    </location>
    <ligand>
        <name>GTP</name>
        <dbReference type="ChEBI" id="CHEBI:37565"/>
    </ligand>
</feature>
<dbReference type="NCBIfam" id="NF001591">
    <property type="entry name" value="PRK00393.1"/>
    <property type="match status" value="1"/>
</dbReference>
<accession>A0A1L6MYZ2</accession>
<keyword evidence="4 11" id="KW-0479">Metal-binding</keyword>
<feature type="binding site" evidence="11">
    <location>
        <position position="85"/>
    </location>
    <ligand>
        <name>Zn(2+)</name>
        <dbReference type="ChEBI" id="CHEBI:29105"/>
        <note>catalytic</note>
    </ligand>
</feature>
<comment type="pathway">
    <text evidence="1 11">Cofactor biosynthesis; riboflavin biosynthesis; 5-amino-6-(D-ribitylamino)uracil from GTP: step 1/4.</text>
</comment>
<feature type="binding site" evidence="11">
    <location>
        <position position="83"/>
    </location>
    <ligand>
        <name>Zn(2+)</name>
        <dbReference type="ChEBI" id="CHEBI:29105"/>
        <note>catalytic</note>
    </ligand>
</feature>
<proteinExistence type="inferred from homology"/>
<dbReference type="Gene3D" id="3.40.50.10990">
    <property type="entry name" value="GTP cyclohydrolase II"/>
    <property type="match status" value="1"/>
</dbReference>
<comment type="function">
    <text evidence="9 11">Catalyzes the conversion of GTP to 2,5-diamino-6-ribosylamino-4(3H)-pyrimidinone 5'-phosphate (DARP), formate and pyrophosphate.</text>
</comment>
<keyword evidence="5 11" id="KW-0547">Nucleotide-binding</keyword>
<evidence type="ECO:0000313" key="13">
    <source>
        <dbReference type="EMBL" id="APS00648.1"/>
    </source>
</evidence>
<dbReference type="InterPro" id="IPR000926">
    <property type="entry name" value="RibA"/>
</dbReference>
<dbReference type="KEGG" id="pabo:BCY86_08160"/>
<dbReference type="GO" id="GO:0009231">
    <property type="term" value="P:riboflavin biosynthetic process"/>
    <property type="evidence" value="ECO:0007669"/>
    <property type="project" value="UniProtKB-UniRule"/>
</dbReference>
<evidence type="ECO:0000256" key="9">
    <source>
        <dbReference type="ARBA" id="ARBA00043932"/>
    </source>
</evidence>
<evidence type="ECO:0000259" key="12">
    <source>
        <dbReference type="Pfam" id="PF00925"/>
    </source>
</evidence>
<dbReference type="CDD" id="cd00641">
    <property type="entry name" value="GTP_cyclohydro2"/>
    <property type="match status" value="1"/>
</dbReference>
<dbReference type="UniPathway" id="UPA00275">
    <property type="reaction ID" value="UER00400"/>
</dbReference>
<dbReference type="AlphaFoldDB" id="A0A1L6MYZ2"/>
<protein>
    <recommendedName>
        <fullName evidence="11">GTP cyclohydrolase-2</fullName>
        <ecNumber evidence="11">3.5.4.25</ecNumber>
    </recommendedName>
    <alternativeName>
        <fullName evidence="11">GTP cyclohydrolase II</fullName>
    </alternativeName>
</protein>
<dbReference type="GO" id="GO:0005829">
    <property type="term" value="C:cytosol"/>
    <property type="evidence" value="ECO:0007669"/>
    <property type="project" value="TreeGrafter"/>
</dbReference>
<comment type="cofactor">
    <cofactor evidence="11">
        <name>Zn(2+)</name>
        <dbReference type="ChEBI" id="CHEBI:29105"/>
    </cofactor>
    <text evidence="11">Binds 1 zinc ion per subunit.</text>
</comment>
<feature type="binding site" evidence="11">
    <location>
        <position position="88"/>
    </location>
    <ligand>
        <name>GTP</name>
        <dbReference type="ChEBI" id="CHEBI:37565"/>
    </ligand>
</feature>
<dbReference type="EC" id="3.5.4.25" evidence="11"/>
<feature type="binding site" evidence="11">
    <location>
        <begin position="110"/>
        <end position="112"/>
    </location>
    <ligand>
        <name>GTP</name>
        <dbReference type="ChEBI" id="CHEBI:37565"/>
    </ligand>
</feature>
<evidence type="ECO:0000256" key="11">
    <source>
        <dbReference type="HAMAP-Rule" id="MF_00179"/>
    </source>
</evidence>
<comment type="similarity">
    <text evidence="2">In the N-terminal section; belongs to the DHBP synthase family.</text>
</comment>
<dbReference type="Proteomes" id="UP000185544">
    <property type="component" value="Chromosome"/>
</dbReference>
<dbReference type="RefSeq" id="WP_075277318.1">
    <property type="nucleotide sequence ID" value="NZ_CP016908.1"/>
</dbReference>
<dbReference type="FunFam" id="3.40.50.10990:FF:000001">
    <property type="entry name" value="Riboflavin biosynthesis protein RibBA"/>
    <property type="match status" value="1"/>
</dbReference>
<evidence type="ECO:0000256" key="1">
    <source>
        <dbReference type="ARBA" id="ARBA00004853"/>
    </source>
</evidence>
<evidence type="ECO:0000256" key="5">
    <source>
        <dbReference type="ARBA" id="ARBA00022741"/>
    </source>
</evidence>
<keyword evidence="14" id="KW-1185">Reference proteome</keyword>
<feature type="active site" description="Proton acceptor" evidence="11">
    <location>
        <position position="144"/>
    </location>
</feature>
<dbReference type="GO" id="GO:0008686">
    <property type="term" value="F:3,4-dihydroxy-2-butanone-4-phosphate synthase activity"/>
    <property type="evidence" value="ECO:0007669"/>
    <property type="project" value="TreeGrafter"/>
</dbReference>
<dbReference type="GO" id="GO:0003935">
    <property type="term" value="F:GTP cyclohydrolase II activity"/>
    <property type="evidence" value="ECO:0007669"/>
    <property type="project" value="UniProtKB-UniRule"/>
</dbReference>
<feature type="active site" description="Nucleophile" evidence="11">
    <location>
        <position position="146"/>
    </location>
</feature>
<evidence type="ECO:0000313" key="14">
    <source>
        <dbReference type="Proteomes" id="UP000185544"/>
    </source>
</evidence>
<evidence type="ECO:0000256" key="3">
    <source>
        <dbReference type="ARBA" id="ARBA00022619"/>
    </source>
</evidence>
<comment type="similarity">
    <text evidence="11">Belongs to the GTP cyclohydrolase II family.</text>
</comment>
<dbReference type="GO" id="GO:0005525">
    <property type="term" value="F:GTP binding"/>
    <property type="evidence" value="ECO:0007669"/>
    <property type="project" value="UniProtKB-KW"/>
</dbReference>
<feature type="binding site" evidence="11">
    <location>
        <position position="172"/>
    </location>
    <ligand>
        <name>GTP</name>
        <dbReference type="ChEBI" id="CHEBI:37565"/>
    </ligand>
</feature>